<dbReference type="PROSITE" id="PS00432">
    <property type="entry name" value="ACTINS_2"/>
    <property type="match status" value="1"/>
</dbReference>
<gene>
    <name evidence="2" type="primary">ARP4</name>
    <name evidence="2" type="ORF">OHK93_000935</name>
</gene>
<keyword evidence="3" id="KW-1185">Reference proteome</keyword>
<protein>
    <submittedName>
        <fullName evidence="2">NuA4 histone acetyltransferase subunit</fullName>
    </submittedName>
</protein>
<comment type="similarity">
    <text evidence="1">Belongs to the actin family.</text>
</comment>
<accession>A0AA43TZ15</accession>
<dbReference type="SMART" id="SM00268">
    <property type="entry name" value="ACTIN"/>
    <property type="match status" value="1"/>
</dbReference>
<dbReference type="InterPro" id="IPR004000">
    <property type="entry name" value="Actin"/>
</dbReference>
<reference evidence="2" key="1">
    <citation type="journal article" date="2023" name="Genome Biol. Evol.">
        <title>First Whole Genome Sequence and Flow Cytometry Genome Size Data for the Lichen-Forming Fungus Ramalina farinacea (Ascomycota).</title>
        <authorList>
            <person name="Llewellyn T."/>
            <person name="Mian S."/>
            <person name="Hill R."/>
            <person name="Leitch I.J."/>
            <person name="Gaya E."/>
        </authorList>
    </citation>
    <scope>NUCLEOTIDE SEQUENCE</scope>
    <source>
        <strain evidence="2">LIQ254RAFAR</strain>
    </source>
</reference>
<dbReference type="Proteomes" id="UP001161017">
    <property type="component" value="Unassembled WGS sequence"/>
</dbReference>
<dbReference type="PANTHER" id="PTHR11937">
    <property type="entry name" value="ACTIN"/>
    <property type="match status" value="1"/>
</dbReference>
<dbReference type="EMBL" id="JAPUFD010000010">
    <property type="protein sequence ID" value="MDI1489737.1"/>
    <property type="molecule type" value="Genomic_DNA"/>
</dbReference>
<evidence type="ECO:0000256" key="1">
    <source>
        <dbReference type="RuleBase" id="RU000487"/>
    </source>
</evidence>
<comment type="caution">
    <text evidence="2">The sequence shown here is derived from an EMBL/GenBank/DDBJ whole genome shotgun (WGS) entry which is preliminary data.</text>
</comment>
<dbReference type="CDD" id="cd13395">
    <property type="entry name" value="ASKHA_NBD_Arp4_ACTL6-like"/>
    <property type="match status" value="1"/>
</dbReference>
<name>A0AA43TZ15_9LECA</name>
<organism evidence="2 3">
    <name type="scientific">Ramalina farinacea</name>
    <dbReference type="NCBI Taxonomy" id="258253"/>
    <lineage>
        <taxon>Eukaryota</taxon>
        <taxon>Fungi</taxon>
        <taxon>Dikarya</taxon>
        <taxon>Ascomycota</taxon>
        <taxon>Pezizomycotina</taxon>
        <taxon>Lecanoromycetes</taxon>
        <taxon>OSLEUM clade</taxon>
        <taxon>Lecanoromycetidae</taxon>
        <taxon>Lecanorales</taxon>
        <taxon>Lecanorineae</taxon>
        <taxon>Ramalinaceae</taxon>
        <taxon>Ramalina</taxon>
    </lineage>
</organism>
<sequence>MAGQATLKPPDANEYGGDEISALVLDPGYSTVRAGFAGEDVPKSVVPSFYASTPSQKHIFGDNSIHTPSPQISINNVMSKDGTVRDWDTAASLWEYAITSKLTSNRQGKLSTNGLNDAENEDIKMEDAAEQEKPVGENALLMTEPGWNAGKDRERAIEVAMESWGTPAFYLARNGVLASFSAGKPAALVIDIGAANISISPIQDGLLLRKGVVRSPLAGNFVSDQIRLLFSTAQPPVPLTPHYLISSKSAVDAGAQAQATLKHFPPGAEPHPSFRALQEDRVLTEFKESVVAAWPGPGKLSGHSPNGMTNLDTAKSHPGKPFEMPDGWNQVFQAADRYRCMEGMFDAKMALTDGENPAPSQKDCIIDLIKQSLNSVDTDIRAMLLNNMVVTGSGSLIQGLTSRIQDEMTAAFPSSKIRIHAAGSIVERKFGSWIGGSILASLGTFHQMWISRKEYEEFGAGIVEKRCK</sequence>
<dbReference type="InterPro" id="IPR043129">
    <property type="entry name" value="ATPase_NBD"/>
</dbReference>
<evidence type="ECO:0000313" key="2">
    <source>
        <dbReference type="EMBL" id="MDI1489737.1"/>
    </source>
</evidence>
<dbReference type="Gene3D" id="3.90.640.10">
    <property type="entry name" value="Actin, Chain A, domain 4"/>
    <property type="match status" value="1"/>
</dbReference>
<dbReference type="Pfam" id="PF00022">
    <property type="entry name" value="Actin"/>
    <property type="match status" value="1"/>
</dbReference>
<dbReference type="SUPFAM" id="SSF53067">
    <property type="entry name" value="Actin-like ATPase domain"/>
    <property type="match status" value="2"/>
</dbReference>
<dbReference type="FunFam" id="3.30.420.40:FF:000058">
    <property type="entry name" value="Putative actin-related protein 5"/>
    <property type="match status" value="1"/>
</dbReference>
<proteinExistence type="inferred from homology"/>
<dbReference type="InterPro" id="IPR004001">
    <property type="entry name" value="Actin_CS"/>
</dbReference>
<dbReference type="Gene3D" id="3.30.420.40">
    <property type="match status" value="3"/>
</dbReference>
<evidence type="ECO:0000313" key="3">
    <source>
        <dbReference type="Proteomes" id="UP001161017"/>
    </source>
</evidence>
<dbReference type="AlphaFoldDB" id="A0AA43TZ15"/>